<feature type="region of interest" description="Disordered" evidence="1">
    <location>
        <begin position="89"/>
        <end position="129"/>
    </location>
</feature>
<dbReference type="HOGENOM" id="CLU_1944102_0_0_11"/>
<reference evidence="2 3" key="1">
    <citation type="submission" date="2012-02" db="EMBL/GenBank/DDBJ databases">
        <title>Complete genome sequence of Actinoplanes missouriensis 431 (= NBRC 102363).</title>
        <authorList>
            <person name="Ohnishi Y."/>
            <person name="Ishikawa J."/>
            <person name="Sekine M."/>
            <person name="Hosoyama A."/>
            <person name="Harada T."/>
            <person name="Narita H."/>
            <person name="Hata T."/>
            <person name="Konno Y."/>
            <person name="Tutikane K."/>
            <person name="Fujita N."/>
            <person name="Horinouchi S."/>
            <person name="Hayakawa M."/>
        </authorList>
    </citation>
    <scope>NUCLEOTIDE SEQUENCE [LARGE SCALE GENOMIC DNA]</scope>
    <source>
        <strain evidence="3">ATCC 14538 / DSM 43046 / CBS 188.64 / JCM 3121 / NBRC 102363 / NCIMB 12654 / NRRL B-3342 / UNCC 431</strain>
    </source>
</reference>
<accession>I0HJ89</accession>
<proteinExistence type="predicted"/>
<evidence type="ECO:0000313" key="3">
    <source>
        <dbReference type="Proteomes" id="UP000007882"/>
    </source>
</evidence>
<dbReference type="Proteomes" id="UP000007882">
    <property type="component" value="Chromosome"/>
</dbReference>
<keyword evidence="3" id="KW-1185">Reference proteome</keyword>
<gene>
    <name evidence="2" type="ordered locus">AMIS_78560</name>
</gene>
<dbReference type="EMBL" id="AP012319">
    <property type="protein sequence ID" value="BAL93076.1"/>
    <property type="molecule type" value="Genomic_DNA"/>
</dbReference>
<evidence type="ECO:0000313" key="2">
    <source>
        <dbReference type="EMBL" id="BAL93076.1"/>
    </source>
</evidence>
<feature type="region of interest" description="Disordered" evidence="1">
    <location>
        <begin position="37"/>
        <end position="74"/>
    </location>
</feature>
<dbReference type="AlphaFoldDB" id="I0HJ89"/>
<sequence>MEARFPQFVPLASTLAVRYFPPPADWDRTTTVYGPVSGNWQPASGAGDHDAAPQTGAPFGPSTRRLANASSAPDRLTEMISRGVWPAAVKQAMKSSPVNATDAPRGSPKSPAGSSGHPVEPVTRCSANT</sequence>
<organism evidence="2 3">
    <name type="scientific">Actinoplanes missouriensis (strain ATCC 14538 / DSM 43046 / CBS 188.64 / JCM 3121 / NBRC 102363 / NCIMB 12654 / NRRL B-3342 / UNCC 431)</name>
    <dbReference type="NCBI Taxonomy" id="512565"/>
    <lineage>
        <taxon>Bacteria</taxon>
        <taxon>Bacillati</taxon>
        <taxon>Actinomycetota</taxon>
        <taxon>Actinomycetes</taxon>
        <taxon>Micromonosporales</taxon>
        <taxon>Micromonosporaceae</taxon>
        <taxon>Actinoplanes</taxon>
    </lineage>
</organism>
<dbReference type="KEGG" id="ams:AMIS_78560"/>
<protein>
    <submittedName>
        <fullName evidence="2">Uncharacterized protein</fullName>
    </submittedName>
</protein>
<name>I0HJ89_ACTM4</name>
<evidence type="ECO:0000256" key="1">
    <source>
        <dbReference type="SAM" id="MobiDB-lite"/>
    </source>
</evidence>